<gene>
    <name evidence="2" type="ORF">BN2614_LOCUS1</name>
</gene>
<proteinExistence type="predicted"/>
<comment type="caution">
    <text evidence="2">The sequence shown here is derived from an EMBL/GenBank/DDBJ whole genome shotgun (WGS) entry which is preliminary data.</text>
</comment>
<dbReference type="AlphaFoldDB" id="A0A9X9LQZ3"/>
<keyword evidence="1" id="KW-0472">Membrane</keyword>
<organism evidence="2 3">
    <name type="scientific">Gulo gulo</name>
    <name type="common">Wolverine</name>
    <name type="synonym">Gluton</name>
    <dbReference type="NCBI Taxonomy" id="48420"/>
    <lineage>
        <taxon>Eukaryota</taxon>
        <taxon>Metazoa</taxon>
        <taxon>Chordata</taxon>
        <taxon>Craniata</taxon>
        <taxon>Vertebrata</taxon>
        <taxon>Euteleostomi</taxon>
        <taxon>Mammalia</taxon>
        <taxon>Eutheria</taxon>
        <taxon>Laurasiatheria</taxon>
        <taxon>Carnivora</taxon>
        <taxon>Caniformia</taxon>
        <taxon>Musteloidea</taxon>
        <taxon>Mustelidae</taxon>
        <taxon>Guloninae</taxon>
        <taxon>Gulo</taxon>
    </lineage>
</organism>
<evidence type="ECO:0000313" key="2">
    <source>
        <dbReference type="EMBL" id="VCW79565.1"/>
    </source>
</evidence>
<name>A0A9X9LQZ3_GULGU</name>
<evidence type="ECO:0000256" key="1">
    <source>
        <dbReference type="SAM" id="Phobius"/>
    </source>
</evidence>
<evidence type="ECO:0000313" key="3">
    <source>
        <dbReference type="Proteomes" id="UP000269945"/>
    </source>
</evidence>
<accession>A0A9X9LQZ3</accession>
<sequence>MSLCPAWGISEGPIVLAALEFPQVDINGDTIFTFSFQFIRDLVILEGALSHLSSLLLKFFNSCFVDPTTFVEKRTSSGRLAGIYMSNDNRVGMSLFLSHICLGLALVFCNIRVLAANPLRKTHLLVFQYFLT</sequence>
<feature type="transmembrane region" description="Helical" evidence="1">
    <location>
        <begin position="95"/>
        <end position="115"/>
    </location>
</feature>
<keyword evidence="1" id="KW-1133">Transmembrane helix</keyword>
<keyword evidence="3" id="KW-1185">Reference proteome</keyword>
<dbReference type="Proteomes" id="UP000269945">
    <property type="component" value="Unassembled WGS sequence"/>
</dbReference>
<keyword evidence="1" id="KW-0812">Transmembrane</keyword>
<dbReference type="EMBL" id="CYRY02012275">
    <property type="protein sequence ID" value="VCW79565.1"/>
    <property type="molecule type" value="Genomic_DNA"/>
</dbReference>
<reference evidence="2 3" key="1">
    <citation type="submission" date="2018-10" db="EMBL/GenBank/DDBJ databases">
        <authorList>
            <person name="Ekblom R."/>
            <person name="Jareborg N."/>
        </authorList>
    </citation>
    <scope>NUCLEOTIDE SEQUENCE [LARGE SCALE GENOMIC DNA]</scope>
    <source>
        <tissue evidence="2">Muscle</tissue>
    </source>
</reference>
<protein>
    <submittedName>
        <fullName evidence="2">Uncharacterized protein</fullName>
    </submittedName>
</protein>